<evidence type="ECO:0000313" key="2">
    <source>
        <dbReference type="Proteomes" id="UP001163603"/>
    </source>
</evidence>
<accession>A0ACC0Z4D1</accession>
<reference evidence="2" key="1">
    <citation type="journal article" date="2023" name="G3 (Bethesda)">
        <title>Genome assembly and association tests identify interacting loci associated with vigor, precocity, and sex in interspecific pistachio rootstocks.</title>
        <authorList>
            <person name="Palmer W."/>
            <person name="Jacygrad E."/>
            <person name="Sagayaradj S."/>
            <person name="Cavanaugh K."/>
            <person name="Han R."/>
            <person name="Bertier L."/>
            <person name="Beede B."/>
            <person name="Kafkas S."/>
            <person name="Golino D."/>
            <person name="Preece J."/>
            <person name="Michelmore R."/>
        </authorList>
    </citation>
    <scope>NUCLEOTIDE SEQUENCE [LARGE SCALE GENOMIC DNA]</scope>
</reference>
<gene>
    <name evidence="1" type="ORF">Pint_04567</name>
</gene>
<comment type="caution">
    <text evidence="1">The sequence shown here is derived from an EMBL/GenBank/DDBJ whole genome shotgun (WGS) entry which is preliminary data.</text>
</comment>
<keyword evidence="2" id="KW-1185">Reference proteome</keyword>
<dbReference type="Proteomes" id="UP001163603">
    <property type="component" value="Chromosome 3"/>
</dbReference>
<dbReference type="EMBL" id="CM047738">
    <property type="protein sequence ID" value="KAJ0044788.1"/>
    <property type="molecule type" value="Genomic_DNA"/>
</dbReference>
<evidence type="ECO:0000313" key="1">
    <source>
        <dbReference type="EMBL" id="KAJ0044788.1"/>
    </source>
</evidence>
<organism evidence="1 2">
    <name type="scientific">Pistacia integerrima</name>
    <dbReference type="NCBI Taxonomy" id="434235"/>
    <lineage>
        <taxon>Eukaryota</taxon>
        <taxon>Viridiplantae</taxon>
        <taxon>Streptophyta</taxon>
        <taxon>Embryophyta</taxon>
        <taxon>Tracheophyta</taxon>
        <taxon>Spermatophyta</taxon>
        <taxon>Magnoliopsida</taxon>
        <taxon>eudicotyledons</taxon>
        <taxon>Gunneridae</taxon>
        <taxon>Pentapetalae</taxon>
        <taxon>rosids</taxon>
        <taxon>malvids</taxon>
        <taxon>Sapindales</taxon>
        <taxon>Anacardiaceae</taxon>
        <taxon>Pistacia</taxon>
    </lineage>
</organism>
<name>A0ACC0Z4D1_9ROSI</name>
<sequence length="180" mass="20591">MHYHKVLYASFQQMVPPAANTRLPIRLPVAGNVTGSNPVRRRRGKKVKKTGSKRHQKVKVRFRVREISVFSHGVEVASKLQGSTPHDQLLIQTSDSFSGLLLFSIGFLLFMVAFVKDREFQSFFAKGCVLLHVSVAVWRVYFGRALEDLAHDLPRQVVGDIALALSWIFFLVYSWREKYD</sequence>
<proteinExistence type="predicted"/>
<protein>
    <submittedName>
        <fullName evidence="1">Uncharacterized protein</fullName>
    </submittedName>
</protein>